<dbReference type="PANTHER" id="PTHR46481:SF10">
    <property type="entry name" value="ZINC FINGER BED DOMAIN-CONTAINING PROTEIN 39"/>
    <property type="match status" value="1"/>
</dbReference>
<feature type="compositionally biased region" description="Polar residues" evidence="6">
    <location>
        <begin position="32"/>
        <end position="45"/>
    </location>
</feature>
<keyword evidence="5" id="KW-0539">Nucleus</keyword>
<comment type="caution">
    <text evidence="7">The sequence shown here is derived from an EMBL/GenBank/DDBJ whole genome shotgun (WGS) entry which is preliminary data.</text>
</comment>
<name>A0ABN7UWT3_GIGMA</name>
<evidence type="ECO:0000256" key="1">
    <source>
        <dbReference type="ARBA" id="ARBA00004123"/>
    </source>
</evidence>
<feature type="compositionally biased region" description="Low complexity" evidence="6">
    <location>
        <begin position="22"/>
        <end position="31"/>
    </location>
</feature>
<dbReference type="Proteomes" id="UP000789901">
    <property type="component" value="Unassembled WGS sequence"/>
</dbReference>
<keyword evidence="2" id="KW-0479">Metal-binding</keyword>
<organism evidence="7 8">
    <name type="scientific">Gigaspora margarita</name>
    <dbReference type="NCBI Taxonomy" id="4874"/>
    <lineage>
        <taxon>Eukaryota</taxon>
        <taxon>Fungi</taxon>
        <taxon>Fungi incertae sedis</taxon>
        <taxon>Mucoromycota</taxon>
        <taxon>Glomeromycotina</taxon>
        <taxon>Glomeromycetes</taxon>
        <taxon>Diversisporales</taxon>
        <taxon>Gigasporaceae</taxon>
        <taxon>Gigaspora</taxon>
    </lineage>
</organism>
<evidence type="ECO:0000256" key="3">
    <source>
        <dbReference type="ARBA" id="ARBA00022771"/>
    </source>
</evidence>
<dbReference type="InterPro" id="IPR052035">
    <property type="entry name" value="ZnF_BED_domain_contain"/>
</dbReference>
<dbReference type="EMBL" id="CAJVQB010006871">
    <property type="protein sequence ID" value="CAG8693042.1"/>
    <property type="molecule type" value="Genomic_DNA"/>
</dbReference>
<evidence type="ECO:0000256" key="2">
    <source>
        <dbReference type="ARBA" id="ARBA00022723"/>
    </source>
</evidence>
<gene>
    <name evidence="7" type="ORF">GMARGA_LOCUS11640</name>
</gene>
<evidence type="ECO:0000313" key="8">
    <source>
        <dbReference type="Proteomes" id="UP000789901"/>
    </source>
</evidence>
<evidence type="ECO:0000313" key="7">
    <source>
        <dbReference type="EMBL" id="CAG8693042.1"/>
    </source>
</evidence>
<accession>A0ABN7UWT3</accession>
<reference evidence="7 8" key="1">
    <citation type="submission" date="2021-06" db="EMBL/GenBank/DDBJ databases">
        <authorList>
            <person name="Kallberg Y."/>
            <person name="Tangrot J."/>
            <person name="Rosling A."/>
        </authorList>
    </citation>
    <scope>NUCLEOTIDE SEQUENCE [LARGE SCALE GENOMIC DNA]</scope>
    <source>
        <strain evidence="7 8">120-4 pot B 10/14</strain>
    </source>
</reference>
<proteinExistence type="predicted"/>
<evidence type="ECO:0000256" key="5">
    <source>
        <dbReference type="ARBA" id="ARBA00023242"/>
    </source>
</evidence>
<keyword evidence="3" id="KW-0863">Zinc-finger</keyword>
<dbReference type="InterPro" id="IPR012337">
    <property type="entry name" value="RNaseH-like_sf"/>
</dbReference>
<dbReference type="PANTHER" id="PTHR46481">
    <property type="entry name" value="ZINC FINGER BED DOMAIN-CONTAINING PROTEIN 4"/>
    <property type="match status" value="1"/>
</dbReference>
<protein>
    <submittedName>
        <fullName evidence="7">12411_t:CDS:1</fullName>
    </submittedName>
</protein>
<comment type="subcellular location">
    <subcellularLocation>
        <location evidence="1">Nucleus</location>
    </subcellularLocation>
</comment>
<evidence type="ECO:0000256" key="4">
    <source>
        <dbReference type="ARBA" id="ARBA00022833"/>
    </source>
</evidence>
<sequence>MSQSNKQKSKALETSLEREESSSSLSLEYTSDTNISNEIDTNPNISDEIDPNHNISNEINSGGRNLHPVWQYFHQEKAKSREHFSAKCVYCIAKWARGEPVKLKAHLAFVCPNIEYQIQQLFLYCIAARDNFDEFEEIQSEGSINLKKQRLNNNKPGLKKYFLQTAEILSEEWINSINCSLLKVFVVCGVSFSLIEYPFFIDALKNLCPSYQPPSREVFAGRLLDQECSRVIIKREAIFNKSKNLTINGWMSLNGSSIYNFIILTPNHNKFLYSLNDFSENSHTAEFLANKIDAIFRTHICITSHKECNEIIRFFKKSHQPSSYLHQAICELNIASSGLKKFVDTRWTSAYESTLLVSQLERAFIKIMNDNPDLITNRTIKQVLR</sequence>
<dbReference type="SUPFAM" id="SSF53098">
    <property type="entry name" value="Ribonuclease H-like"/>
    <property type="match status" value="1"/>
</dbReference>
<keyword evidence="8" id="KW-1185">Reference proteome</keyword>
<evidence type="ECO:0000256" key="6">
    <source>
        <dbReference type="SAM" id="MobiDB-lite"/>
    </source>
</evidence>
<keyword evidence="4" id="KW-0862">Zinc</keyword>
<feature type="region of interest" description="Disordered" evidence="6">
    <location>
        <begin position="1"/>
        <end position="54"/>
    </location>
</feature>